<dbReference type="Pfam" id="PF00014">
    <property type="entry name" value="Kunitz_BPTI"/>
    <property type="match status" value="2"/>
</dbReference>
<evidence type="ECO:0000259" key="6">
    <source>
        <dbReference type="PROSITE" id="PS50279"/>
    </source>
</evidence>
<name>A0ABM1EJR9_PRICU</name>
<evidence type="ECO:0000313" key="8">
    <source>
        <dbReference type="RefSeq" id="XP_014672440.1"/>
    </source>
</evidence>
<dbReference type="GeneID" id="106812940"/>
<evidence type="ECO:0000313" key="7">
    <source>
        <dbReference type="Proteomes" id="UP000695022"/>
    </source>
</evidence>
<dbReference type="PANTHER" id="PTHR10083:SF374">
    <property type="entry name" value="BPTI_KUNITZ INHIBITOR DOMAIN-CONTAINING PROTEIN"/>
    <property type="match status" value="1"/>
</dbReference>
<dbReference type="InterPro" id="IPR036880">
    <property type="entry name" value="Kunitz_BPTI_sf"/>
</dbReference>
<dbReference type="InterPro" id="IPR020901">
    <property type="entry name" value="Prtase_inh_Kunz-CS"/>
</dbReference>
<dbReference type="PANTHER" id="PTHR10083">
    <property type="entry name" value="KUNITZ-TYPE PROTEASE INHIBITOR-RELATED"/>
    <property type="match status" value="1"/>
</dbReference>
<dbReference type="PROSITE" id="PS50279">
    <property type="entry name" value="BPTI_KUNITZ_2"/>
    <property type="match status" value="2"/>
</dbReference>
<keyword evidence="5" id="KW-0732">Signal</keyword>
<evidence type="ECO:0000256" key="1">
    <source>
        <dbReference type="ARBA" id="ARBA00022690"/>
    </source>
</evidence>
<dbReference type="RefSeq" id="XP_014672440.1">
    <property type="nucleotide sequence ID" value="XM_014816954.1"/>
</dbReference>
<proteinExistence type="predicted"/>
<evidence type="ECO:0000256" key="5">
    <source>
        <dbReference type="SAM" id="SignalP"/>
    </source>
</evidence>
<organism evidence="7 8">
    <name type="scientific">Priapulus caudatus</name>
    <name type="common">Priapulid worm</name>
    <dbReference type="NCBI Taxonomy" id="37621"/>
    <lineage>
        <taxon>Eukaryota</taxon>
        <taxon>Metazoa</taxon>
        <taxon>Ecdysozoa</taxon>
        <taxon>Scalidophora</taxon>
        <taxon>Priapulida</taxon>
        <taxon>Priapulimorpha</taxon>
        <taxon>Priapulimorphida</taxon>
        <taxon>Priapulidae</taxon>
        <taxon>Priapulus</taxon>
    </lineage>
</organism>
<gene>
    <name evidence="8" type="primary">LOC106812940</name>
</gene>
<dbReference type="SUPFAM" id="SSF57362">
    <property type="entry name" value="BPTI-like"/>
    <property type="match status" value="2"/>
</dbReference>
<accession>A0ABM1EJR9</accession>
<protein>
    <submittedName>
        <fullName evidence="8">Papilin-like</fullName>
    </submittedName>
</protein>
<dbReference type="InterPro" id="IPR002223">
    <property type="entry name" value="Kunitz_BPTI"/>
</dbReference>
<dbReference type="PROSITE" id="PS00280">
    <property type="entry name" value="BPTI_KUNITZ_1"/>
    <property type="match status" value="1"/>
</dbReference>
<dbReference type="Proteomes" id="UP000695022">
    <property type="component" value="Unplaced"/>
</dbReference>
<sequence>MAASCSTTTPSRTLAVTAYLLLLLLLLGYLPCCHAQNTCMFKFKLPLAVGDALNSNLIASQLQRGGITDVNSYVNGLQQQLLTTDARLTSVTAQYDRLATTCRDTQQELEACSADVQRGGARCGPVTQTQQQQQQRLLDAIFNPCTNGAEPLLAGTSRTERVTCDALSNPCPDPYRCVTVTGTLNTKVVEFNFCCPQTTTADPRVTQQRTPSQNGGRSPQQPTSSNQTPAFPPGDACAQPADPGGCPGALLRWFYNKNSNLCEEIIYGGCDGNDNNFRSFADCEQRCGSRQADPGHLRDPGSRCSSAPDHGPCNFNFHRWYFDHQRSQCSQFLYGGCSGNDNRFITQVECQRACQP</sequence>
<feature type="chain" id="PRO_5045860910" evidence="5">
    <location>
        <begin position="36"/>
        <end position="356"/>
    </location>
</feature>
<keyword evidence="1" id="KW-0646">Protease inhibitor</keyword>
<evidence type="ECO:0000256" key="3">
    <source>
        <dbReference type="ARBA" id="ARBA00023157"/>
    </source>
</evidence>
<dbReference type="Gene3D" id="4.10.410.10">
    <property type="entry name" value="Pancreatic trypsin inhibitor Kunitz domain"/>
    <property type="match status" value="2"/>
</dbReference>
<dbReference type="CDD" id="cd00109">
    <property type="entry name" value="Kunitz-type"/>
    <property type="match status" value="2"/>
</dbReference>
<evidence type="ECO:0000256" key="4">
    <source>
        <dbReference type="SAM" id="MobiDB-lite"/>
    </source>
</evidence>
<feature type="domain" description="BPTI/Kunitz inhibitor" evidence="6">
    <location>
        <begin position="237"/>
        <end position="287"/>
    </location>
</feature>
<dbReference type="PRINTS" id="PR00759">
    <property type="entry name" value="BASICPTASE"/>
</dbReference>
<dbReference type="SMART" id="SM00131">
    <property type="entry name" value="KU"/>
    <property type="match status" value="2"/>
</dbReference>
<dbReference type="InterPro" id="IPR050098">
    <property type="entry name" value="TFPI/VKTCI-like"/>
</dbReference>
<keyword evidence="3" id="KW-1015">Disulfide bond</keyword>
<keyword evidence="2" id="KW-0722">Serine protease inhibitor</keyword>
<reference evidence="8" key="1">
    <citation type="submission" date="2025-08" db="UniProtKB">
        <authorList>
            <consortium name="RefSeq"/>
        </authorList>
    </citation>
    <scope>IDENTIFICATION</scope>
</reference>
<feature type="compositionally biased region" description="Polar residues" evidence="4">
    <location>
        <begin position="204"/>
        <end position="229"/>
    </location>
</feature>
<feature type="signal peptide" evidence="5">
    <location>
        <begin position="1"/>
        <end position="35"/>
    </location>
</feature>
<feature type="region of interest" description="Disordered" evidence="4">
    <location>
        <begin position="204"/>
        <end position="239"/>
    </location>
</feature>
<evidence type="ECO:0000256" key="2">
    <source>
        <dbReference type="ARBA" id="ARBA00022900"/>
    </source>
</evidence>
<feature type="domain" description="BPTI/Kunitz inhibitor" evidence="6">
    <location>
        <begin position="304"/>
        <end position="354"/>
    </location>
</feature>
<keyword evidence="7" id="KW-1185">Reference proteome</keyword>